<dbReference type="RefSeq" id="WP_004627755.1">
    <property type="nucleotide sequence ID" value="NZ_AORV01000046.1"/>
</dbReference>
<reference evidence="1 2" key="1">
    <citation type="journal article" date="2013" name="Genome Announc.">
        <title>Draft Genome Sequence of the Cellulolytic, Mesophilic, Anaerobic Bacterium Clostridium termitidis Strain CT1112 (DSM 5398).</title>
        <authorList>
            <person name="Lal S."/>
            <person name="Ramachandran U."/>
            <person name="Zhang X."/>
            <person name="Munir R."/>
            <person name="Sparling R."/>
            <person name="Levin D.B."/>
        </authorList>
    </citation>
    <scope>NUCLEOTIDE SEQUENCE [LARGE SCALE GENOMIC DNA]</scope>
    <source>
        <strain evidence="1 2">CT1112</strain>
    </source>
</reference>
<organism evidence="1 2">
    <name type="scientific">Ruminiclostridium cellobioparum subsp. termitidis CT1112</name>
    <dbReference type="NCBI Taxonomy" id="1195236"/>
    <lineage>
        <taxon>Bacteria</taxon>
        <taxon>Bacillati</taxon>
        <taxon>Bacillota</taxon>
        <taxon>Clostridia</taxon>
        <taxon>Eubacteriales</taxon>
        <taxon>Oscillospiraceae</taxon>
        <taxon>Ruminiclostridium</taxon>
    </lineage>
</organism>
<dbReference type="AlphaFoldDB" id="S0FKQ1"/>
<keyword evidence="2" id="KW-1185">Reference proteome</keyword>
<accession>S0FKQ1</accession>
<comment type="caution">
    <text evidence="1">The sequence shown here is derived from an EMBL/GenBank/DDBJ whole genome shotgun (WGS) entry which is preliminary data.</text>
</comment>
<sequence length="45" mass="5096">MKGWNPFGKVDMEIGSFLKASPFNKEYKWGKAESGNSEKDDKKGK</sequence>
<evidence type="ECO:0000313" key="2">
    <source>
        <dbReference type="Proteomes" id="UP000014155"/>
    </source>
</evidence>
<dbReference type="Proteomes" id="UP000014155">
    <property type="component" value="Unassembled WGS sequence"/>
</dbReference>
<name>S0FKQ1_RUMCE</name>
<evidence type="ECO:0000313" key="1">
    <source>
        <dbReference type="EMBL" id="EMS70876.1"/>
    </source>
</evidence>
<protein>
    <submittedName>
        <fullName evidence="1">Uncharacterized protein</fullName>
    </submittedName>
</protein>
<proteinExistence type="predicted"/>
<gene>
    <name evidence="1" type="ORF">CTER_3350</name>
</gene>
<dbReference type="PATRIC" id="fig|1195236.3.peg.3577"/>
<dbReference type="EMBL" id="AORV01000046">
    <property type="protein sequence ID" value="EMS70876.1"/>
    <property type="molecule type" value="Genomic_DNA"/>
</dbReference>
<dbReference type="STRING" id="1195236.CTER_3350"/>